<feature type="coiled-coil region" evidence="1">
    <location>
        <begin position="120"/>
        <end position="147"/>
    </location>
</feature>
<accession>A0AAV9Z0Y1</accession>
<gene>
    <name evidence="2" type="ORF">R3P38DRAFT_3245172</name>
</gene>
<proteinExistence type="predicted"/>
<evidence type="ECO:0000313" key="2">
    <source>
        <dbReference type="EMBL" id="KAK6966927.1"/>
    </source>
</evidence>
<keyword evidence="1" id="KW-0175">Coiled coil</keyword>
<protein>
    <recommendedName>
        <fullName evidence="4">Transposase</fullName>
    </recommendedName>
</protein>
<dbReference type="Proteomes" id="UP001362999">
    <property type="component" value="Unassembled WGS sequence"/>
</dbReference>
<name>A0AAV9Z0Y1_9AGAR</name>
<keyword evidence="3" id="KW-1185">Reference proteome</keyword>
<evidence type="ECO:0000313" key="3">
    <source>
        <dbReference type="Proteomes" id="UP001362999"/>
    </source>
</evidence>
<organism evidence="2 3">
    <name type="scientific">Favolaschia claudopus</name>
    <dbReference type="NCBI Taxonomy" id="2862362"/>
    <lineage>
        <taxon>Eukaryota</taxon>
        <taxon>Fungi</taxon>
        <taxon>Dikarya</taxon>
        <taxon>Basidiomycota</taxon>
        <taxon>Agaricomycotina</taxon>
        <taxon>Agaricomycetes</taxon>
        <taxon>Agaricomycetidae</taxon>
        <taxon>Agaricales</taxon>
        <taxon>Marasmiineae</taxon>
        <taxon>Mycenaceae</taxon>
        <taxon>Favolaschia</taxon>
    </lineage>
</organism>
<evidence type="ECO:0008006" key="4">
    <source>
        <dbReference type="Google" id="ProtNLM"/>
    </source>
</evidence>
<sequence length="367" mass="41561">MVLDDQQKGLPVGFMLFTAKKDTKAVHADYNKELLTNLLQKWKEGMGKNEEGESFDVQVAATDNDPRERYGLRQNWPEVLLLLCIFHVWQAWRNGLNKYLRAIPKGPDRRSVRTRLAKFLMRLLKEIDIYEDAINAYNTELEDFKKLGRTRNAIAKTQSKAAIAFLTGMAHEMWQSWSLAGAKKAAEIMGIPVSHVARTTNALESFNGRLKGVYFSQYQHSGRLPRIDVWILTMITKVMPDFLEAWVEKRGLKTHYQNMRKIAPKARLPAMQSKVVMPSSPSDSAPASRIQLNAPVSSSTSPHELIARAESWLNSVLSTSGMDPDAADRNAHERIVKLETNFLEQLAEDDSDPLTKTMRSSMSTVLN</sequence>
<dbReference type="AlphaFoldDB" id="A0AAV9Z0Y1"/>
<comment type="caution">
    <text evidence="2">The sequence shown here is derived from an EMBL/GenBank/DDBJ whole genome shotgun (WGS) entry which is preliminary data.</text>
</comment>
<reference evidence="2 3" key="1">
    <citation type="journal article" date="2024" name="J Genomics">
        <title>Draft genome sequencing and assembly of Favolaschia claudopus CIRM-BRFM 2984 isolated from oak limbs.</title>
        <authorList>
            <person name="Navarro D."/>
            <person name="Drula E."/>
            <person name="Chaduli D."/>
            <person name="Cazenave R."/>
            <person name="Ahrendt S."/>
            <person name="Wang J."/>
            <person name="Lipzen A."/>
            <person name="Daum C."/>
            <person name="Barry K."/>
            <person name="Grigoriev I.V."/>
            <person name="Favel A."/>
            <person name="Rosso M.N."/>
            <person name="Martin F."/>
        </authorList>
    </citation>
    <scope>NUCLEOTIDE SEQUENCE [LARGE SCALE GENOMIC DNA]</scope>
    <source>
        <strain evidence="2 3">CIRM-BRFM 2984</strain>
    </source>
</reference>
<evidence type="ECO:0000256" key="1">
    <source>
        <dbReference type="SAM" id="Coils"/>
    </source>
</evidence>
<dbReference type="EMBL" id="JAWWNJ010000251">
    <property type="protein sequence ID" value="KAK6966927.1"/>
    <property type="molecule type" value="Genomic_DNA"/>
</dbReference>